<evidence type="ECO:0000259" key="1">
    <source>
        <dbReference type="Pfam" id="PF03455"/>
    </source>
</evidence>
<proteinExistence type="predicted"/>
<dbReference type="Pfam" id="PF03455">
    <property type="entry name" value="dDENN"/>
    <property type="match status" value="1"/>
</dbReference>
<keyword evidence="3" id="KW-1185">Reference proteome</keyword>
<dbReference type="OrthoDB" id="6019893at2759"/>
<dbReference type="PANTHER" id="PTHR15288">
    <property type="entry name" value="DENN DOMAIN-CONTAINING PROTEIN 2"/>
    <property type="match status" value="1"/>
</dbReference>
<name>A0A7J9H010_9ROSI</name>
<comment type="caution">
    <text evidence="2">The sequence shown here is derived from an EMBL/GenBank/DDBJ whole genome shotgun (WGS) entry which is preliminary data.</text>
</comment>
<dbReference type="Proteomes" id="UP000593560">
    <property type="component" value="Unassembled WGS sequence"/>
</dbReference>
<sequence length="71" mass="8220">MRQYLESLCANLRSHTITSVQSNHDRVSLLLKDSFIDSFPSKDQPFIKLFVDTQLFSVLSDSRLSSFENEH</sequence>
<feature type="domain" description="dDENN" evidence="1">
    <location>
        <begin position="32"/>
        <end position="66"/>
    </location>
</feature>
<organism evidence="2 3">
    <name type="scientific">Gossypium harknessii</name>
    <dbReference type="NCBI Taxonomy" id="34285"/>
    <lineage>
        <taxon>Eukaryota</taxon>
        <taxon>Viridiplantae</taxon>
        <taxon>Streptophyta</taxon>
        <taxon>Embryophyta</taxon>
        <taxon>Tracheophyta</taxon>
        <taxon>Spermatophyta</taxon>
        <taxon>Magnoliopsida</taxon>
        <taxon>eudicotyledons</taxon>
        <taxon>Gunneridae</taxon>
        <taxon>Pentapetalae</taxon>
        <taxon>rosids</taxon>
        <taxon>malvids</taxon>
        <taxon>Malvales</taxon>
        <taxon>Malvaceae</taxon>
        <taxon>Malvoideae</taxon>
        <taxon>Gossypium</taxon>
    </lineage>
</organism>
<gene>
    <name evidence="2" type="ORF">Gohar_012951</name>
</gene>
<evidence type="ECO:0000313" key="2">
    <source>
        <dbReference type="EMBL" id="MBA0802674.1"/>
    </source>
</evidence>
<dbReference type="EMBL" id="JABFAD010000007">
    <property type="protein sequence ID" value="MBA0802674.1"/>
    <property type="molecule type" value="Genomic_DNA"/>
</dbReference>
<protein>
    <recommendedName>
        <fullName evidence="1">dDENN domain-containing protein</fullName>
    </recommendedName>
</protein>
<dbReference type="AlphaFoldDB" id="A0A7J9H010"/>
<dbReference type="PANTHER" id="PTHR15288:SF0">
    <property type="entry name" value="UDENN DOMAIN-CONTAINING PROTEIN"/>
    <property type="match status" value="1"/>
</dbReference>
<reference evidence="2 3" key="1">
    <citation type="journal article" date="2019" name="Genome Biol. Evol.">
        <title>Insights into the evolution of the New World diploid cottons (Gossypium, subgenus Houzingenia) based on genome sequencing.</title>
        <authorList>
            <person name="Grover C.E."/>
            <person name="Arick M.A. 2nd"/>
            <person name="Thrash A."/>
            <person name="Conover J.L."/>
            <person name="Sanders W.S."/>
            <person name="Peterson D.G."/>
            <person name="Frelichowski J.E."/>
            <person name="Scheffler J.A."/>
            <person name="Scheffler B.E."/>
            <person name="Wendel J.F."/>
        </authorList>
    </citation>
    <scope>NUCLEOTIDE SEQUENCE [LARGE SCALE GENOMIC DNA]</scope>
    <source>
        <strain evidence="2">0</strain>
        <tissue evidence="2">Leaf</tissue>
    </source>
</reference>
<accession>A0A7J9H010</accession>
<evidence type="ECO:0000313" key="3">
    <source>
        <dbReference type="Proteomes" id="UP000593560"/>
    </source>
</evidence>
<dbReference type="InterPro" id="IPR051942">
    <property type="entry name" value="DENN_domain_containing_2"/>
</dbReference>
<dbReference type="InterPro" id="IPR005112">
    <property type="entry name" value="dDENN_dom"/>
</dbReference>